<dbReference type="GO" id="GO:0009507">
    <property type="term" value="C:chloroplast"/>
    <property type="evidence" value="ECO:0007669"/>
    <property type="project" value="TreeGrafter"/>
</dbReference>
<proteinExistence type="predicted"/>
<dbReference type="PANTHER" id="PTHR31741:SF51">
    <property type="entry name" value="RHAMNOGALACTURONAN I RHAMNOSYLTRANSFERASE 1"/>
    <property type="match status" value="1"/>
</dbReference>
<evidence type="ECO:0000313" key="1">
    <source>
        <dbReference type="EMBL" id="KAF9622712.1"/>
    </source>
</evidence>
<protein>
    <recommendedName>
        <fullName evidence="3">O-fucosyltransferase family protein</fullName>
    </recommendedName>
</protein>
<dbReference type="AlphaFoldDB" id="A0A835IUW6"/>
<sequence length="108" mass="12536">MASLDFTVSIASNIFIPTYDGNMAKLVVGHRRYHGLRKTIVPDRRKLVELIDLYHNKTLSWDEFEVVVRLAHHKSLGMPSPRKVILDKPKEEEYFYANPHECLSEAKL</sequence>
<organism evidence="1 2">
    <name type="scientific">Coptis chinensis</name>
    <dbReference type="NCBI Taxonomy" id="261450"/>
    <lineage>
        <taxon>Eukaryota</taxon>
        <taxon>Viridiplantae</taxon>
        <taxon>Streptophyta</taxon>
        <taxon>Embryophyta</taxon>
        <taxon>Tracheophyta</taxon>
        <taxon>Spermatophyta</taxon>
        <taxon>Magnoliopsida</taxon>
        <taxon>Ranunculales</taxon>
        <taxon>Ranunculaceae</taxon>
        <taxon>Coptidoideae</taxon>
        <taxon>Coptis</taxon>
    </lineage>
</organism>
<gene>
    <name evidence="1" type="ORF">IFM89_032892</name>
</gene>
<accession>A0A835IUW6</accession>
<keyword evidence="2" id="KW-1185">Reference proteome</keyword>
<reference evidence="1 2" key="1">
    <citation type="submission" date="2020-10" db="EMBL/GenBank/DDBJ databases">
        <title>The Coptis chinensis genome and diversification of protoberbering-type alkaloids.</title>
        <authorList>
            <person name="Wang B."/>
            <person name="Shu S."/>
            <person name="Song C."/>
            <person name="Liu Y."/>
        </authorList>
    </citation>
    <scope>NUCLEOTIDE SEQUENCE [LARGE SCALE GENOMIC DNA]</scope>
    <source>
        <strain evidence="1">HL-2020</strain>
        <tissue evidence="1">Leaf</tissue>
    </source>
</reference>
<evidence type="ECO:0000313" key="2">
    <source>
        <dbReference type="Proteomes" id="UP000631114"/>
    </source>
</evidence>
<dbReference type="EMBL" id="JADFTS010000002">
    <property type="protein sequence ID" value="KAF9622712.1"/>
    <property type="molecule type" value="Genomic_DNA"/>
</dbReference>
<name>A0A835IUW6_9MAGN</name>
<dbReference type="PANTHER" id="PTHR31741">
    <property type="entry name" value="OS02G0726500 PROTEIN-RELATED"/>
    <property type="match status" value="1"/>
</dbReference>
<evidence type="ECO:0008006" key="3">
    <source>
        <dbReference type="Google" id="ProtNLM"/>
    </source>
</evidence>
<comment type="caution">
    <text evidence="1">The sequence shown here is derived from an EMBL/GenBank/DDBJ whole genome shotgun (WGS) entry which is preliminary data.</text>
</comment>
<dbReference type="OrthoDB" id="1690202at2759"/>
<dbReference type="Proteomes" id="UP000631114">
    <property type="component" value="Unassembled WGS sequence"/>
</dbReference>